<keyword evidence="2" id="KW-0808">Transferase</keyword>
<sequence>MLTKKSIFKIKKGNLTYEEVYRFVKEHSYDFHPCFEEQVGNLVLYINKVMSHASIYYVESNQIIVAMMFVYYNMDLSQIYVPYICVDCEVTGLGIGRKLIEELKKKKEFTVLRLEVSKDNTALTFYSKIGFTVEEERDDKFLMRYKIVQV</sequence>
<comment type="caution">
    <text evidence="2">The sequence shown here is derived from an EMBL/GenBank/DDBJ whole genome shotgun (WGS) entry which is preliminary data.</text>
</comment>
<reference evidence="2 3" key="1">
    <citation type="submission" date="2017-11" db="EMBL/GenBank/DDBJ databases">
        <title>Genome sequencing of Prevotella intermedia KCOM 1779.</title>
        <authorList>
            <person name="Kook J.-K."/>
            <person name="Park S.-N."/>
            <person name="Lim Y.K."/>
        </authorList>
    </citation>
    <scope>NUCLEOTIDE SEQUENCE [LARGE SCALE GENOMIC DNA]</scope>
    <source>
        <strain evidence="2 3">KCOM 1779</strain>
    </source>
</reference>
<dbReference type="GO" id="GO:0016747">
    <property type="term" value="F:acyltransferase activity, transferring groups other than amino-acyl groups"/>
    <property type="evidence" value="ECO:0007669"/>
    <property type="project" value="InterPro"/>
</dbReference>
<dbReference type="EMBL" id="PGGD01000001">
    <property type="protein sequence ID" value="PJE99925.1"/>
    <property type="molecule type" value="Genomic_DNA"/>
</dbReference>
<dbReference type="Gene3D" id="3.40.630.30">
    <property type="match status" value="1"/>
</dbReference>
<proteinExistence type="predicted"/>
<gene>
    <name evidence="2" type="ORF">CUB97_00725</name>
</gene>
<dbReference type="PROSITE" id="PS51186">
    <property type="entry name" value="GNAT"/>
    <property type="match status" value="1"/>
</dbReference>
<evidence type="ECO:0000313" key="3">
    <source>
        <dbReference type="Proteomes" id="UP000228641"/>
    </source>
</evidence>
<evidence type="ECO:0000313" key="2">
    <source>
        <dbReference type="EMBL" id="PJE99925.1"/>
    </source>
</evidence>
<feature type="domain" description="N-acetyltransferase" evidence="1">
    <location>
        <begin position="10"/>
        <end position="148"/>
    </location>
</feature>
<organism evidence="2 3">
    <name type="scientific">Prevotella intermedia</name>
    <dbReference type="NCBI Taxonomy" id="28131"/>
    <lineage>
        <taxon>Bacteria</taxon>
        <taxon>Pseudomonadati</taxon>
        <taxon>Bacteroidota</taxon>
        <taxon>Bacteroidia</taxon>
        <taxon>Bacteroidales</taxon>
        <taxon>Prevotellaceae</taxon>
        <taxon>Prevotella</taxon>
    </lineage>
</organism>
<accession>A0A2M8M6V0</accession>
<dbReference type="InterPro" id="IPR000182">
    <property type="entry name" value="GNAT_dom"/>
</dbReference>
<dbReference type="InterPro" id="IPR016181">
    <property type="entry name" value="Acyl_CoA_acyltransferase"/>
</dbReference>
<protein>
    <submittedName>
        <fullName evidence="2">GNAT family N-acetyltransferase</fullName>
    </submittedName>
</protein>
<dbReference type="RefSeq" id="WP_061869532.1">
    <property type="nucleotide sequence ID" value="NZ_LBGT01000069.1"/>
</dbReference>
<dbReference type="Proteomes" id="UP000228641">
    <property type="component" value="Unassembled WGS sequence"/>
</dbReference>
<dbReference type="Pfam" id="PF13508">
    <property type="entry name" value="Acetyltransf_7"/>
    <property type="match status" value="1"/>
</dbReference>
<dbReference type="AlphaFoldDB" id="A0A2M8M6V0"/>
<evidence type="ECO:0000259" key="1">
    <source>
        <dbReference type="PROSITE" id="PS51186"/>
    </source>
</evidence>
<dbReference type="SUPFAM" id="SSF55729">
    <property type="entry name" value="Acyl-CoA N-acyltransferases (Nat)"/>
    <property type="match status" value="1"/>
</dbReference>
<name>A0A2M8M6V0_PREIN</name>